<dbReference type="GO" id="GO:0032259">
    <property type="term" value="P:methylation"/>
    <property type="evidence" value="ECO:0007669"/>
    <property type="project" value="UniProtKB-KW"/>
</dbReference>
<protein>
    <submittedName>
        <fullName evidence="2">S-adenosyl-L-methionine-dependent methyltransferase</fullName>
    </submittedName>
</protein>
<dbReference type="PANTHER" id="PTHR43861:SF1">
    <property type="entry name" value="TRANS-ACONITATE 2-METHYLTRANSFERASE"/>
    <property type="match status" value="1"/>
</dbReference>
<feature type="domain" description="Methyltransferase" evidence="1">
    <location>
        <begin position="37"/>
        <end position="150"/>
    </location>
</feature>
<keyword evidence="2" id="KW-0808">Transferase</keyword>
<dbReference type="CDD" id="cd02440">
    <property type="entry name" value="AdoMet_MTases"/>
    <property type="match status" value="1"/>
</dbReference>
<evidence type="ECO:0000313" key="3">
    <source>
        <dbReference type="Proteomes" id="UP000235786"/>
    </source>
</evidence>
<keyword evidence="3" id="KW-1185">Reference proteome</keyword>
<dbReference type="Gene3D" id="3.40.50.150">
    <property type="entry name" value="Vaccinia Virus protein VP39"/>
    <property type="match status" value="1"/>
</dbReference>
<dbReference type="PANTHER" id="PTHR43861">
    <property type="entry name" value="TRANS-ACONITATE 2-METHYLTRANSFERASE-RELATED"/>
    <property type="match status" value="1"/>
</dbReference>
<dbReference type="Proteomes" id="UP000235786">
    <property type="component" value="Unassembled WGS sequence"/>
</dbReference>
<dbReference type="STRING" id="1149755.A0A2J6RIF5"/>
<dbReference type="Pfam" id="PF13847">
    <property type="entry name" value="Methyltransf_31"/>
    <property type="match status" value="1"/>
</dbReference>
<reference evidence="2 3" key="1">
    <citation type="submission" date="2016-04" db="EMBL/GenBank/DDBJ databases">
        <title>A degradative enzymes factory behind the ericoid mycorrhizal symbiosis.</title>
        <authorList>
            <consortium name="DOE Joint Genome Institute"/>
            <person name="Martino E."/>
            <person name="Morin E."/>
            <person name="Grelet G."/>
            <person name="Kuo A."/>
            <person name="Kohler A."/>
            <person name="Daghino S."/>
            <person name="Barry K."/>
            <person name="Choi C."/>
            <person name="Cichocki N."/>
            <person name="Clum A."/>
            <person name="Copeland A."/>
            <person name="Hainaut M."/>
            <person name="Haridas S."/>
            <person name="Labutti K."/>
            <person name="Lindquist E."/>
            <person name="Lipzen A."/>
            <person name="Khouja H.-R."/>
            <person name="Murat C."/>
            <person name="Ohm R."/>
            <person name="Olson A."/>
            <person name="Spatafora J."/>
            <person name="Veneault-Fourrey C."/>
            <person name="Henrissat B."/>
            <person name="Grigoriev I."/>
            <person name="Martin F."/>
            <person name="Perotto S."/>
        </authorList>
    </citation>
    <scope>NUCLEOTIDE SEQUENCE [LARGE SCALE GENOMIC DNA]</scope>
    <source>
        <strain evidence="2 3">F</strain>
    </source>
</reference>
<sequence>MTQKKEDNWSSEAYQNSASFVPKLAGKVVSLLDVQEDDVILDLGCGDGVLNLQIAQTLSKGKGRIHGVDASEAMISAAKKAAASDAAAKKVCTFEVLDATKLSPELQNGGFDKCFSNAAMHWILRSEESREQFFRGVRNALKPGGAFVFEMGGMGNVAEVKTALLSVIGRRVGIEKAREANPWFFPDEVWMTKMMEETVGGFKIEKIEREYRPTKADAGGVEGWLRLMGKQFLSAVEDEKEREECVKEVCEVLKTVCASPGGGDWFGYVRLRVLAHKI</sequence>
<evidence type="ECO:0000259" key="1">
    <source>
        <dbReference type="Pfam" id="PF13847"/>
    </source>
</evidence>
<dbReference type="OrthoDB" id="66144at2759"/>
<dbReference type="AlphaFoldDB" id="A0A2J6RIF5"/>
<dbReference type="EMBL" id="KZ613948">
    <property type="protein sequence ID" value="PMD38291.1"/>
    <property type="molecule type" value="Genomic_DNA"/>
</dbReference>
<dbReference type="InterPro" id="IPR029063">
    <property type="entry name" value="SAM-dependent_MTases_sf"/>
</dbReference>
<dbReference type="GO" id="GO:0008168">
    <property type="term" value="F:methyltransferase activity"/>
    <property type="evidence" value="ECO:0007669"/>
    <property type="project" value="UniProtKB-KW"/>
</dbReference>
<organism evidence="2 3">
    <name type="scientific">Hyaloscypha variabilis (strain UAMH 11265 / GT02V1 / F)</name>
    <name type="common">Meliniomyces variabilis</name>
    <dbReference type="NCBI Taxonomy" id="1149755"/>
    <lineage>
        <taxon>Eukaryota</taxon>
        <taxon>Fungi</taxon>
        <taxon>Dikarya</taxon>
        <taxon>Ascomycota</taxon>
        <taxon>Pezizomycotina</taxon>
        <taxon>Leotiomycetes</taxon>
        <taxon>Helotiales</taxon>
        <taxon>Hyaloscyphaceae</taxon>
        <taxon>Hyaloscypha</taxon>
        <taxon>Hyaloscypha variabilis</taxon>
    </lineage>
</organism>
<name>A0A2J6RIF5_HYAVF</name>
<evidence type="ECO:0000313" key="2">
    <source>
        <dbReference type="EMBL" id="PMD38291.1"/>
    </source>
</evidence>
<keyword evidence="2" id="KW-0489">Methyltransferase</keyword>
<gene>
    <name evidence="2" type="ORF">L207DRAFT_514209</name>
</gene>
<dbReference type="SUPFAM" id="SSF53335">
    <property type="entry name" value="S-adenosyl-L-methionine-dependent methyltransferases"/>
    <property type="match status" value="1"/>
</dbReference>
<accession>A0A2J6RIF5</accession>
<proteinExistence type="predicted"/>
<dbReference type="InterPro" id="IPR025714">
    <property type="entry name" value="Methyltranfer_dom"/>
</dbReference>